<gene>
    <name evidence="1" type="ORF">NDU88_005819</name>
</gene>
<keyword evidence="2" id="KW-1185">Reference proteome</keyword>
<sequence length="150" mass="16654">MERSGAESCGRHFAGRVGLDAALKTGREVDLEALTVRRVYGACRDRRKGNWEPLPSPCTDYPLPPTRGDKGRETNLDVGHWRCLPISCLMAWGARPGSRLWTCSWISKPPQTWFAQVGPDQAKPYPLLNGADLLHSVEQCLKNCASPQHT</sequence>
<reference evidence="1" key="1">
    <citation type="journal article" date="2022" name="bioRxiv">
        <title>Sequencing and chromosome-scale assembly of the giantPleurodeles waltlgenome.</title>
        <authorList>
            <person name="Brown T."/>
            <person name="Elewa A."/>
            <person name="Iarovenko S."/>
            <person name="Subramanian E."/>
            <person name="Araus A.J."/>
            <person name="Petzold A."/>
            <person name="Susuki M."/>
            <person name="Suzuki K.-i.T."/>
            <person name="Hayashi T."/>
            <person name="Toyoda A."/>
            <person name="Oliveira C."/>
            <person name="Osipova E."/>
            <person name="Leigh N.D."/>
            <person name="Simon A."/>
            <person name="Yun M.H."/>
        </authorList>
    </citation>
    <scope>NUCLEOTIDE SEQUENCE</scope>
    <source>
        <strain evidence="1">20211129_DDA</strain>
        <tissue evidence="1">Liver</tissue>
    </source>
</reference>
<name>A0AAV7LNY0_PLEWA</name>
<proteinExistence type="predicted"/>
<organism evidence="1 2">
    <name type="scientific">Pleurodeles waltl</name>
    <name type="common">Iberian ribbed newt</name>
    <dbReference type="NCBI Taxonomy" id="8319"/>
    <lineage>
        <taxon>Eukaryota</taxon>
        <taxon>Metazoa</taxon>
        <taxon>Chordata</taxon>
        <taxon>Craniata</taxon>
        <taxon>Vertebrata</taxon>
        <taxon>Euteleostomi</taxon>
        <taxon>Amphibia</taxon>
        <taxon>Batrachia</taxon>
        <taxon>Caudata</taxon>
        <taxon>Salamandroidea</taxon>
        <taxon>Salamandridae</taxon>
        <taxon>Pleurodelinae</taxon>
        <taxon>Pleurodeles</taxon>
    </lineage>
</organism>
<comment type="caution">
    <text evidence="1">The sequence shown here is derived from an EMBL/GenBank/DDBJ whole genome shotgun (WGS) entry which is preliminary data.</text>
</comment>
<dbReference type="EMBL" id="JANPWB010000015">
    <property type="protein sequence ID" value="KAJ1092709.1"/>
    <property type="molecule type" value="Genomic_DNA"/>
</dbReference>
<dbReference type="Proteomes" id="UP001066276">
    <property type="component" value="Chromosome 11"/>
</dbReference>
<evidence type="ECO:0000313" key="1">
    <source>
        <dbReference type="EMBL" id="KAJ1092709.1"/>
    </source>
</evidence>
<evidence type="ECO:0000313" key="2">
    <source>
        <dbReference type="Proteomes" id="UP001066276"/>
    </source>
</evidence>
<accession>A0AAV7LNY0</accession>
<dbReference type="AlphaFoldDB" id="A0AAV7LNY0"/>
<protein>
    <submittedName>
        <fullName evidence="1">Uncharacterized protein</fullName>
    </submittedName>
</protein>